<evidence type="ECO:0000256" key="1">
    <source>
        <dbReference type="SAM" id="MobiDB-lite"/>
    </source>
</evidence>
<proteinExistence type="predicted"/>
<feature type="region of interest" description="Disordered" evidence="1">
    <location>
        <begin position="1"/>
        <end position="51"/>
    </location>
</feature>
<sequence>MRAVPLSSSFSSSGPPSPNIPAGDVKVGRDNGNLLGAPRSTNLPSPITSPNPFRAFGDPNDSLQHFAGRCIIVSFGSAACAAQSTDDPSAASQPAPDNGYEYVPRQRLTRHRLHHLAIRADGIPASPARAMRWPGPIQQALSPAQRVYHNLFRLHLSLMPIDVERGGGVSGGPELQSGIGTETPVSKSVFPGFALLSSVSYSAATTHYRYDIVADALSSAPETRP</sequence>
<reference evidence="3" key="1">
    <citation type="journal article" date="2017" name="BMC Genomics">
        <title>Gapless genome assembly of Colletotrichum higginsianum reveals chromosome structure and association of transposable elements with secondary metabolite gene clusters.</title>
        <authorList>
            <person name="Dallery J.-F."/>
            <person name="Lapalu N."/>
            <person name="Zampounis A."/>
            <person name="Pigne S."/>
            <person name="Luyten I."/>
            <person name="Amselem J."/>
            <person name="Wittenberg A.H.J."/>
            <person name="Zhou S."/>
            <person name="de Queiroz M.V."/>
            <person name="Robin G.P."/>
            <person name="Auger A."/>
            <person name="Hainaut M."/>
            <person name="Henrissat B."/>
            <person name="Kim K.-T."/>
            <person name="Lee Y.-H."/>
            <person name="Lespinet O."/>
            <person name="Schwartz D.C."/>
            <person name="Thon M.R."/>
            <person name="O'Connell R.J."/>
        </authorList>
    </citation>
    <scope>NUCLEOTIDE SEQUENCE [LARGE SCALE GENOMIC DNA]</scope>
    <source>
        <strain evidence="3">IMI 349063</strain>
    </source>
</reference>
<evidence type="ECO:0000313" key="3">
    <source>
        <dbReference type="Proteomes" id="UP000092177"/>
    </source>
</evidence>
<dbReference type="AlphaFoldDB" id="A0A1B7XRF1"/>
<evidence type="ECO:0000313" key="2">
    <source>
        <dbReference type="EMBL" id="OBR02348.1"/>
    </source>
</evidence>
<organism evidence="2 3">
    <name type="scientific">Colletotrichum higginsianum (strain IMI 349063)</name>
    <name type="common">Crucifer anthracnose fungus</name>
    <dbReference type="NCBI Taxonomy" id="759273"/>
    <lineage>
        <taxon>Eukaryota</taxon>
        <taxon>Fungi</taxon>
        <taxon>Dikarya</taxon>
        <taxon>Ascomycota</taxon>
        <taxon>Pezizomycotina</taxon>
        <taxon>Sordariomycetes</taxon>
        <taxon>Hypocreomycetidae</taxon>
        <taxon>Glomerellales</taxon>
        <taxon>Glomerellaceae</taxon>
        <taxon>Colletotrichum</taxon>
        <taxon>Colletotrichum destructivum species complex</taxon>
    </lineage>
</organism>
<accession>A0A1B7XRF1</accession>
<dbReference type="GeneID" id="28872655"/>
<gene>
    <name evidence="2" type="ORF">CH63R_13574</name>
</gene>
<keyword evidence="3" id="KW-1185">Reference proteome</keyword>
<dbReference type="VEuPathDB" id="FungiDB:CH63R_13574"/>
<dbReference type="Proteomes" id="UP000092177">
    <property type="component" value="Chromosome 10"/>
</dbReference>
<comment type="caution">
    <text evidence="2">The sequence shown here is derived from an EMBL/GenBank/DDBJ whole genome shotgun (WGS) entry which is preliminary data.</text>
</comment>
<name>A0A1B7XRF1_COLHI</name>
<dbReference type="KEGG" id="chig:CH63R_13574"/>
<feature type="compositionally biased region" description="Low complexity" evidence="1">
    <location>
        <begin position="1"/>
        <end position="14"/>
    </location>
</feature>
<dbReference type="RefSeq" id="XP_018150866.1">
    <property type="nucleotide sequence ID" value="XM_018308548.1"/>
</dbReference>
<protein>
    <submittedName>
        <fullName evidence="2">Uncharacterized protein</fullName>
    </submittedName>
</protein>
<feature type="compositionally biased region" description="Polar residues" evidence="1">
    <location>
        <begin position="39"/>
        <end position="51"/>
    </location>
</feature>
<dbReference type="EMBL" id="LTAN01000010">
    <property type="protein sequence ID" value="OBR02348.1"/>
    <property type="molecule type" value="Genomic_DNA"/>
</dbReference>